<dbReference type="PANTHER" id="PTHR32305:SF15">
    <property type="entry name" value="PROTEIN RHSA-RELATED"/>
    <property type="match status" value="1"/>
</dbReference>
<dbReference type="GO" id="GO:0005509">
    <property type="term" value="F:calcium ion binding"/>
    <property type="evidence" value="ECO:0007669"/>
    <property type="project" value="InterPro"/>
</dbReference>
<evidence type="ECO:0000313" key="5">
    <source>
        <dbReference type="Proteomes" id="UP000305760"/>
    </source>
</evidence>
<dbReference type="PANTHER" id="PTHR32305">
    <property type="match status" value="1"/>
</dbReference>
<dbReference type="Gene3D" id="2.180.10.10">
    <property type="entry name" value="RHS repeat-associated core"/>
    <property type="match status" value="9"/>
</dbReference>
<dbReference type="GO" id="GO:0016020">
    <property type="term" value="C:membrane"/>
    <property type="evidence" value="ECO:0007669"/>
    <property type="project" value="InterPro"/>
</dbReference>
<evidence type="ECO:0000256" key="1">
    <source>
        <dbReference type="ARBA" id="ARBA00022737"/>
    </source>
</evidence>
<protein>
    <recommendedName>
        <fullName evidence="3">LysM domain-containing protein</fullName>
    </recommendedName>
</protein>
<dbReference type="InterPro" id="IPR006644">
    <property type="entry name" value="Cadg"/>
</dbReference>
<sequence length="4654" mass="504855">MVAVVGGSGFGLFNTSLNTLGGAGVIGQGRQGQYGGMAYVNAANGNLVLQALDEQLSGRGFDLNHLRTYNVQGVMDDGDGDGWRWDGERRIAVNGNYGAADSTVVRTGGDGNQTIYRWNAAKQKYQSTDGGGAHDTVAKDAASGEWTWTDGTSRMTERYGASGGRLQAQVDASGNRIDYKYEGPGERLSEVIDAGSGQRLLLSYVTVAGTSHIRLSKVETRALVVDSANRVTAALGAAVRQVEYGYDSLGRLTSVKTDLTPDNTTDSKFYVTGYTYDGDSFRVASILQGDGTAPGTAYAHFTYEQIGTTGVYRVRSVTDAGGTQTFNYSVPGQTRITDAAGREWHYVYDGKSRLVEIRSPASTAGANAVRTIFTYDDADNVKTVTDSLGNTTTYGYDANGNRTLERDALGNTLTRLFNDKNQMVVETRYRTPDPDGEGSGEPGAPESVRYVYDDNARLRFVVTAEGRVSENRYDAGGYGHLERTIRYIDARFAVGAAPLDEAAMNGWLGGLTAAQKSSVRLSAFSYDYRGNLSKQTDFAKVDAQGSGVLDATADVIEYVYDGHGQLLQRIAVRGSGRDQRSILASVLYDGMGRELTTVNVSGTRTTVYNDKTGSIVITTSAGLTITQTHDARGRLVGVVRMDGSQMRGTKYFYDATGRLRMTETSGPNPNDIADDVRQYNFYDNAGRLQYLVDGAGSVSEMAYDANGKVVRQVQFSNKATTTGWFDPATGQVVKNSLTFGGVGSDVVLDPAHDRKTEYSYDPAGRLKTTTDAANVVTTTTYDGVSRIERTQTGDRITRYIYDRDGLQVGVVDALGYLTEKKFDGAGRLVETLRYHSPGARDNASDLVWLGVTNRTVESDRTFEHRLPAAFDPDGDRLTYSVVGTLPSWLSFDAEGLVLKGKAPAAAGTHSIVLKVSDNHPTSPKTATVTVQITVGNSAPAWSDISDRVVAVNATGFTVTLPVATDTHSSAPQLVYSIDQSLIPPGMSFIAGERKLTGVPTMAGRYVITARVTDPHGGFTERTFVVSVTNSGPSWGGIAPGTVPDGRVNTPYSFFVPVATDPEGQVLSYQEIALPPGLSFNRTTREITGRPTAPGAHSVVLVAKDPSGEEVRTAFTITVKNSSPYGNNWGNPDLGIPAPIRYLGTYSAGSHISESTPPPMDPEGEPLSFMLIGALPPGLVFNAATGTVSGRPMSVGDFTWQVRVSDPHGASIVQTVHLRLLNVAPVYVGNLNTYVDLSESNIVDIDVGAHFYDPNGDSLSFSYTGRPTWLHVSADGRQLIGTAPGGGNKSISVTVTDSRGASIVVTFTLYIASGGGTSPFSVSEAGPARAGLGATSTATDPGAVQALEDLDPLAGLRPTNLSADRSRIYYDGQGRVAWTVDERGFLTETVYDAHDNTQKSIRYLNPLVVGADDTLESLRQRAGESRISTIAYDGFGRVSTRTDVDGSVSRDVYDASGRLVRKITAEGHADQRAQRIRYNAFDEVTGTLGGVGDATLAAEATQGQIDAAIASYGMRYEFDVAGRRVKAVDANGKATFFYYDREDRLTHTVNAAGEVSETNYNSYGQIESTRRYDKVLTTAQLATLAGGLAEGAFRQMLVPNANKDETVSYEYDRRGLLTHQKDGVGNIVKSTYTDHGQLETQTHTITTGRESVTRYGYSLRGDLLLRTGDIGGLNQNSRTHYDAFGRVLETIDGSGKATTYRYDHGGRIVVTKAPLERVTQVEYDAFGRAWKTTDASGKTTSYTYDEAGRSMTVKTPEGVEVVTRRNRHGEIHEVIDGRGGKTTYSYDKNGMLKSVKDANERLVTQNGYDNSGRLKETVDATGIKTTIGYDAVNRIIERIVDPTGLNLRTTYAFNGVGRQIRVTEGAGTSSALITDYEYDRNGRLIASIVDPDGLKLRTGYSFDGAGNTIRVERGTVSDSSQQVTRYEFDNLGRRVRTVVELREQLANGQVSVRDLATEYRYDTAGRVSRTIDAMGHSTWFVYDAAGRQVQTINALGEVVQTQYDANDRVVQVRRWLATTAVAAFGDVIGIVPPSTNGSDQRVANVYDADGRLRFTLQAAVGGNWTITENIPDANGNIIERRRYDKYLIEDRFSTIESGGISAAEVASELEELGYGAESTLRYIQRTRYAYDASNRLRFVVDALGSVSETVYDDAGRVTARIAYETRPTLTTFSESVISGAVNRTNDLNQVSRFTYDTAGRLRYSIKVLASVGGVATQHLVRRQETDALGRVVMDVAYTTPVGSLSSYTSAAIDLKVVVSNNDRRSAKVFDNAGREIYSVVVSGYDADGVIRHSVVARSYDALGQIVRQTAYATEVGALAGYTREAIEAAIVPSSQDRSTEMVYDSAGRQRFVIAADGGLSETIYDGNGRPKETRQYAFLVDKSISWTEASLAARRGGRHVGDGVTRGEKISYNAIGQVVGKTDALGKSESWSYNALGNAISYTNKNGNTWDYIFDRVGRLVRQIEPQAMVQLSNQATPSLQRMTTLIEHDVFGNVTKRHEAFNTVDARVTSYEYDRVGRQFKVTEPGWYDPNTGAVWKTSAAGRYQRTTEVTYDALGHAVRNKVRIGVNAFSYSYQTYDALGRLSHQVNELNQVTAFTYTAFGEQKSVSRHSIPMAGTLPASGYWSAADVAAKIASDTLTRTTTTSYDQQGRRLEIVGPEAGYYFSATNPITNPSGAPVTASARTRFKYNAFGEIHRQETQIDTTRWMGSWHYYDTVGRETLTVTDYGQPGAEGDEPSGYHTARRYDAVGNLVEVIEYASSGEGGLPHDDGEDGDGDRPSSLIPPRNPWPSSGDRITGFVYDARNQRIAVQRFGLTYSVKSGTGHAQISNARDVGTTVQTLTYDGVGKVLTDTDALGNTTTYLYGATGHVVKVIEPTRTVAGSGADPFRNQQTSSPITTFTHDAFGRVLKQVREVATASAVQVRTMIQQFDVAGNVTTRIDAAGNERYYTYDHAGRVLSEAQNLLIDVGDWAPSTSSLYRTYTYDLLGRQTEVLDHYTDAAGAAKKSGQRNKFDVFGDMVETGHISGNSLSASSALAYVKVAEYGYNRAGLRISQRAADGETRFFYNLAGLVSRTEQRGNNSTADGTVTRVTETGYDIMGRAVFQRLPMFSALYPYGTDRNRTELVTPITTQSYDRWGNVTRREQGSYIDHTGQWNSGQKTYAEYLYNADNQLIEERLPTVSATRSDGSTYSVNVTHEIRYDIAGRAVQELDWADDYNTGPVEKVELRKRTREYDEIGQLVAENDATDVTDVTSSQRRGIRTEYAYDAHGNRVGTRNALGTVFLDAYDNNGNMLSRSILRQALSNGTTVAYDSRNAGHVGTAVKLIEHRYDQANRRYATAEFADGYGAWTFTIHDGRNQVVSVRNPSGITTTHEYDQHGNRTKTTAGNGSFQTWAYSYADFQAGRLLSSTVGNQQTTYEYNDFGLVKKETYSGQAGSRTYTYHANGLVRSIVDVYSEGVRGNEGGADYFSATDTVEYEYSATGQRQKESFSRTGEEDYKVFNYEERRWEVKQRSLADPARVTRTTYDDQGRVATVTASAGPGSAQLNSVTYQYDELGNRRRVQAQYVRAGGSAAGSDHWYTYDREGRMTGSELAAPGQDSRYGTYVHYDALGRRSQATDQWRNRSGGIPPGGGTPYVYRDQVVHKYQYNDLGHVTVITEKVIREGEDGDSPETMVLQQTHDDRGRLRSQTTFEQGVRKTFTENTYHNDGRLFDRRVTAYKNLGRDVDAAASSFSNSYQYDGSGNLKSYVRHHGEGTSDYYSNTYTYNYQMEFGGERESSITVTSTADNARSSATQSDYDSRGRLIKQSVEEGERSIRKTFSYDGEGNIITKKESRSGGDLPAASGRLDNFFGNGQEIAAIGSGDLVTLTRISNGYTAISDAYPAAVPGSYTVNTGDTLAGIARKVFGDSQLWYLIADANNLSYGPGDSLPTVEEGKTYRIPNVATDRNHADTFRPYNAAEVIGDTTPTPSIRPEQCMSNEMALLANTVAVAISVAIQVTTTAALSAVGVPAPIAGAVGGAAGSASGNAMNQGIAIAQGQQDSWEWDQWGQAVGQGAVSGLVSSGVPQGQGVAARSFTQVWAQNFGNLAGRAIAGGNVQFSWSQFGASAASTVLGNTLDNLPSGRPDVMSWGTNDHLRGAVTTGASTGLQSLFGEKVSFAAAASNYVGGIAGDYFGNELAQSIREAMAPPPAAPKGVVQEMGGQTFAGDRHEEVAPIEKTENILETIGKGAGEAPEDADAAASEGYGLQLRSEFGDADPMAIMNEVRVKEMVRRGSLAAAREAAAMDDPVFDVVTQESNPRLWTPSKPESSVPYADLNSGADMAGGVLNLVKRGLGRSLAGSLEDLASMQANNLRRYHQPKIAQYMRWAEQAIQAADSEPGKALDHLAEAQSKLNVAKMLQNKVLRELADYARRGQEITNTYAKAFSVVRKISKASGILGVVTDVGGRVLGDQSPTTRTEYKVADGSVAAWIGATFGERFPLLTALDAAQGLFTDEKPVPVTDTIKGGWSILLAVGESIEYDDATAITNAHRMSKAGEFGRFFKVAAEYGEFHAHVGGGIERTHRVGSYLKRAGAPQWLEYTGAFMAGMPGVGQVGIAVGKPVVRFVRHLRTNVPGDTQMPPPNLKEKLRLPPAVLPDWNKQDWSHPMIRPVTIGR</sequence>
<accession>A0A5C4RPN9</accession>
<keyword evidence="1" id="KW-0677">Repeat</keyword>
<dbReference type="Proteomes" id="UP000305760">
    <property type="component" value="Unassembled WGS sequence"/>
</dbReference>
<organism evidence="4 5">
    <name type="scientific">Arenimonas terrae</name>
    <dbReference type="NCBI Taxonomy" id="2546226"/>
    <lineage>
        <taxon>Bacteria</taxon>
        <taxon>Pseudomonadati</taxon>
        <taxon>Pseudomonadota</taxon>
        <taxon>Gammaproteobacteria</taxon>
        <taxon>Lysobacterales</taxon>
        <taxon>Lysobacteraceae</taxon>
        <taxon>Arenimonas</taxon>
    </lineage>
</organism>
<proteinExistence type="predicted"/>
<feature type="region of interest" description="Disordered" evidence="2">
    <location>
        <begin position="2760"/>
        <end position="2793"/>
    </location>
</feature>
<dbReference type="OrthoDB" id="9816400at2"/>
<dbReference type="NCBIfam" id="TIGR01643">
    <property type="entry name" value="YD_repeat_2x"/>
    <property type="match status" value="8"/>
</dbReference>
<dbReference type="SUPFAM" id="SSF49313">
    <property type="entry name" value="Cadherin-like"/>
    <property type="match status" value="5"/>
</dbReference>
<dbReference type="Pfam" id="PF05593">
    <property type="entry name" value="RHS_repeat"/>
    <property type="match status" value="3"/>
</dbReference>
<dbReference type="InterPro" id="IPR056823">
    <property type="entry name" value="TEN-like_YD-shell"/>
</dbReference>
<dbReference type="InterPro" id="IPR013783">
    <property type="entry name" value="Ig-like_fold"/>
</dbReference>
<dbReference type="EMBL" id="SMDR01000003">
    <property type="protein sequence ID" value="TNJ33223.1"/>
    <property type="molecule type" value="Genomic_DNA"/>
</dbReference>
<name>A0A5C4RPN9_9GAMM</name>
<feature type="domain" description="LysM" evidence="3">
    <location>
        <begin position="3887"/>
        <end position="3939"/>
    </location>
</feature>
<evidence type="ECO:0000259" key="3">
    <source>
        <dbReference type="PROSITE" id="PS51782"/>
    </source>
</evidence>
<dbReference type="InterPro" id="IPR006530">
    <property type="entry name" value="YD"/>
</dbReference>
<dbReference type="InterPro" id="IPR018392">
    <property type="entry name" value="LysM"/>
</dbReference>
<dbReference type="CDD" id="cd00118">
    <property type="entry name" value="LysM"/>
    <property type="match status" value="1"/>
</dbReference>
<dbReference type="Pfam" id="PF25023">
    <property type="entry name" value="TEN_YD-shell"/>
    <property type="match status" value="2"/>
</dbReference>
<dbReference type="RefSeq" id="WP_139449478.1">
    <property type="nucleotide sequence ID" value="NZ_SMDR01000003.1"/>
</dbReference>
<reference evidence="4 5" key="1">
    <citation type="submission" date="2019-03" db="EMBL/GenBank/DDBJ databases">
        <title>Arenimonas daejeonensis sp. nov., isolated from compost.</title>
        <authorList>
            <person name="Jeon C.O."/>
        </authorList>
    </citation>
    <scope>NUCLEOTIDE SEQUENCE [LARGE SCALE GENOMIC DNA]</scope>
    <source>
        <strain evidence="4 5">R29</strain>
    </source>
</reference>
<keyword evidence="5" id="KW-1185">Reference proteome</keyword>
<comment type="caution">
    <text evidence="4">The sequence shown here is derived from an EMBL/GenBank/DDBJ whole genome shotgun (WGS) entry which is preliminary data.</text>
</comment>
<evidence type="ECO:0000313" key="4">
    <source>
        <dbReference type="EMBL" id="TNJ33223.1"/>
    </source>
</evidence>
<dbReference type="InterPro" id="IPR015919">
    <property type="entry name" value="Cadherin-like_sf"/>
</dbReference>
<dbReference type="PROSITE" id="PS51782">
    <property type="entry name" value="LYSM"/>
    <property type="match status" value="1"/>
</dbReference>
<dbReference type="InterPro" id="IPR050708">
    <property type="entry name" value="T6SS_VgrG/RHS"/>
</dbReference>
<gene>
    <name evidence="4" type="ORF">E1B00_13065</name>
</gene>
<dbReference type="InterPro" id="IPR031325">
    <property type="entry name" value="RHS_repeat"/>
</dbReference>
<dbReference type="Pfam" id="PF05345">
    <property type="entry name" value="He_PIG"/>
    <property type="match status" value="5"/>
</dbReference>
<dbReference type="Gene3D" id="2.60.40.10">
    <property type="entry name" value="Immunoglobulins"/>
    <property type="match status" value="3"/>
</dbReference>
<dbReference type="SMART" id="SM00736">
    <property type="entry name" value="CADG"/>
    <property type="match status" value="3"/>
</dbReference>
<evidence type="ECO:0000256" key="2">
    <source>
        <dbReference type="SAM" id="MobiDB-lite"/>
    </source>
</evidence>